<keyword evidence="2" id="KW-0238">DNA-binding</keyword>
<dbReference type="InterPro" id="IPR019887">
    <property type="entry name" value="Tscrpt_reg_AsnC/Lrp_C"/>
</dbReference>
<keyword evidence="3" id="KW-0804">Transcription</keyword>
<dbReference type="GO" id="GO:0006355">
    <property type="term" value="P:regulation of DNA-templated transcription"/>
    <property type="evidence" value="ECO:0007669"/>
    <property type="project" value="UniProtKB-ARBA"/>
</dbReference>
<dbReference type="PROSITE" id="PS50956">
    <property type="entry name" value="HTH_ASNC_2"/>
    <property type="match status" value="1"/>
</dbReference>
<dbReference type="SUPFAM" id="SSF54909">
    <property type="entry name" value="Dimeric alpha+beta barrel"/>
    <property type="match status" value="1"/>
</dbReference>
<dbReference type="InterPro" id="IPR011991">
    <property type="entry name" value="ArsR-like_HTH"/>
</dbReference>
<evidence type="ECO:0000259" key="4">
    <source>
        <dbReference type="PROSITE" id="PS50956"/>
    </source>
</evidence>
<feature type="domain" description="HTH asnC-type" evidence="4">
    <location>
        <begin position="5"/>
        <end position="66"/>
    </location>
</feature>
<dbReference type="Gene3D" id="1.10.10.10">
    <property type="entry name" value="Winged helix-like DNA-binding domain superfamily/Winged helix DNA-binding domain"/>
    <property type="match status" value="1"/>
</dbReference>
<keyword evidence="1" id="KW-0805">Transcription regulation</keyword>
<dbReference type="SUPFAM" id="SSF46785">
    <property type="entry name" value="Winged helix' DNA-binding domain"/>
    <property type="match status" value="1"/>
</dbReference>
<organism evidence="5 6">
    <name type="scientific">Pararhodobacter marinus</name>
    <dbReference type="NCBI Taxonomy" id="2184063"/>
    <lineage>
        <taxon>Bacteria</taxon>
        <taxon>Pseudomonadati</taxon>
        <taxon>Pseudomonadota</taxon>
        <taxon>Alphaproteobacteria</taxon>
        <taxon>Rhodobacterales</taxon>
        <taxon>Paracoccaceae</taxon>
        <taxon>Pararhodobacter</taxon>
    </lineage>
</organism>
<evidence type="ECO:0000256" key="1">
    <source>
        <dbReference type="ARBA" id="ARBA00023015"/>
    </source>
</evidence>
<evidence type="ECO:0000313" key="6">
    <source>
        <dbReference type="Proteomes" id="UP000244940"/>
    </source>
</evidence>
<dbReference type="InterPro" id="IPR019885">
    <property type="entry name" value="Tscrpt_reg_HTH_AsnC-type_CS"/>
</dbReference>
<gene>
    <name evidence="5" type="ORF">C4N9_08435</name>
</gene>
<keyword evidence="6" id="KW-1185">Reference proteome</keyword>
<dbReference type="SMART" id="SM00344">
    <property type="entry name" value="HTH_ASNC"/>
    <property type="match status" value="1"/>
</dbReference>
<dbReference type="InterPro" id="IPR036388">
    <property type="entry name" value="WH-like_DNA-bd_sf"/>
</dbReference>
<dbReference type="Pfam" id="PF13412">
    <property type="entry name" value="HTH_24"/>
    <property type="match status" value="1"/>
</dbReference>
<dbReference type="GO" id="GO:0043565">
    <property type="term" value="F:sequence-specific DNA binding"/>
    <property type="evidence" value="ECO:0007669"/>
    <property type="project" value="InterPro"/>
</dbReference>
<evidence type="ECO:0000313" key="5">
    <source>
        <dbReference type="EMBL" id="PWE29758.1"/>
    </source>
</evidence>
<evidence type="ECO:0000256" key="3">
    <source>
        <dbReference type="ARBA" id="ARBA00023163"/>
    </source>
</evidence>
<comment type="caution">
    <text evidence="5">The sequence shown here is derived from an EMBL/GenBank/DDBJ whole genome shotgun (WGS) entry which is preliminary data.</text>
</comment>
<dbReference type="RefSeq" id="WP_109532871.1">
    <property type="nucleotide sequence ID" value="NZ_CAXPUO010000023.1"/>
</dbReference>
<dbReference type="PROSITE" id="PS00519">
    <property type="entry name" value="HTH_ASNC_1"/>
    <property type="match status" value="1"/>
</dbReference>
<dbReference type="Pfam" id="PF01037">
    <property type="entry name" value="AsnC_trans_reg"/>
    <property type="match status" value="1"/>
</dbReference>
<reference evidence="5 6" key="1">
    <citation type="submission" date="2018-05" db="EMBL/GenBank/DDBJ databases">
        <title>Pararhodobacter marina sp. nov., isolated from deep-sea water of the Indian Ocean.</title>
        <authorList>
            <person name="Lai Q.Sr."/>
            <person name="Liu X."/>
            <person name="Shao Z."/>
        </authorList>
    </citation>
    <scope>NUCLEOTIDE SEQUENCE [LARGE SCALE GENOMIC DNA]</scope>
    <source>
        <strain evidence="5 6">CIC4N-9</strain>
    </source>
</reference>
<dbReference type="Gene3D" id="3.30.70.920">
    <property type="match status" value="1"/>
</dbReference>
<dbReference type="AlphaFoldDB" id="A0A2U2CCZ0"/>
<dbReference type="PRINTS" id="PR00033">
    <property type="entry name" value="HTHASNC"/>
</dbReference>
<dbReference type="InterPro" id="IPR019888">
    <property type="entry name" value="Tscrpt_reg_AsnC-like"/>
</dbReference>
<dbReference type="GO" id="GO:0005829">
    <property type="term" value="C:cytosol"/>
    <property type="evidence" value="ECO:0007669"/>
    <property type="project" value="TreeGrafter"/>
</dbReference>
<name>A0A2U2CCZ0_9RHOB</name>
<dbReference type="EMBL" id="QEYD01000004">
    <property type="protein sequence ID" value="PWE29758.1"/>
    <property type="molecule type" value="Genomic_DNA"/>
</dbReference>
<proteinExistence type="predicted"/>
<dbReference type="InterPro" id="IPR011008">
    <property type="entry name" value="Dimeric_a/b-barrel"/>
</dbReference>
<dbReference type="InterPro" id="IPR000485">
    <property type="entry name" value="AsnC-type_HTH_dom"/>
</dbReference>
<dbReference type="GO" id="GO:0043200">
    <property type="term" value="P:response to amino acid"/>
    <property type="evidence" value="ECO:0007669"/>
    <property type="project" value="TreeGrafter"/>
</dbReference>
<evidence type="ECO:0000256" key="2">
    <source>
        <dbReference type="ARBA" id="ARBA00023125"/>
    </source>
</evidence>
<dbReference type="InterPro" id="IPR036390">
    <property type="entry name" value="WH_DNA-bd_sf"/>
</dbReference>
<dbReference type="PANTHER" id="PTHR30154">
    <property type="entry name" value="LEUCINE-RESPONSIVE REGULATORY PROTEIN"/>
    <property type="match status" value="1"/>
</dbReference>
<dbReference type="OrthoDB" id="7847328at2"/>
<dbReference type="CDD" id="cd00090">
    <property type="entry name" value="HTH_ARSR"/>
    <property type="match status" value="1"/>
</dbReference>
<dbReference type="GeneID" id="94364916"/>
<dbReference type="Proteomes" id="UP000244940">
    <property type="component" value="Unassembled WGS sequence"/>
</dbReference>
<protein>
    <submittedName>
        <fullName evidence="5">Transcriptional regulator</fullName>
    </submittedName>
</protein>
<sequence length="153" mass="17563">MAEKLDEMDRRILRALQIESSRSQRALAEDVGLSQNALWRRLKALETSGVIKGYTARLDREAAGASLVVFSMVKTRRHSADWLRSFRAHLESIPEVVSLYRISGDFDYMLKIVTHDIAGFDRVYQRVTEKLELEAVTSYFAMEAMIEDRPIPL</sequence>
<dbReference type="PANTHER" id="PTHR30154:SF34">
    <property type="entry name" value="TRANSCRIPTIONAL REGULATOR AZLB"/>
    <property type="match status" value="1"/>
</dbReference>
<accession>A0A2U2CCZ0</accession>